<proteinExistence type="predicted"/>
<dbReference type="OrthoDB" id="3538665at2"/>
<reference evidence="3" key="1">
    <citation type="submission" date="2019-01" db="EMBL/GenBank/DDBJ databases">
        <title>Genomic analysis of Salicibibacter sp. NKC3-5.</title>
        <authorList>
            <person name="Oh Y.J."/>
        </authorList>
    </citation>
    <scope>NUCLEOTIDE SEQUENCE [LARGE SCALE GENOMIC DNA]</scope>
    <source>
        <strain evidence="3">NKC3-5</strain>
    </source>
</reference>
<gene>
    <name evidence="2" type="ORF">EPH95_16330</name>
</gene>
<dbReference type="Pfam" id="PF13700">
    <property type="entry name" value="DUF4158"/>
    <property type="match status" value="1"/>
</dbReference>
<evidence type="ECO:0000313" key="2">
    <source>
        <dbReference type="EMBL" id="QDI92553.1"/>
    </source>
</evidence>
<protein>
    <submittedName>
        <fullName evidence="2">DUF4158 domain-containing protein</fullName>
    </submittedName>
</protein>
<organism evidence="2 3">
    <name type="scientific">Salicibibacter halophilus</name>
    <dbReference type="NCBI Taxonomy" id="2502791"/>
    <lineage>
        <taxon>Bacteria</taxon>
        <taxon>Bacillati</taxon>
        <taxon>Bacillota</taxon>
        <taxon>Bacilli</taxon>
        <taxon>Bacillales</taxon>
        <taxon>Bacillaceae</taxon>
        <taxon>Salicibibacter</taxon>
    </lineage>
</organism>
<dbReference type="Proteomes" id="UP000319756">
    <property type="component" value="Chromosome"/>
</dbReference>
<dbReference type="EMBL" id="CP035485">
    <property type="protein sequence ID" value="QDI92553.1"/>
    <property type="molecule type" value="Genomic_DNA"/>
</dbReference>
<evidence type="ECO:0000313" key="3">
    <source>
        <dbReference type="Proteomes" id="UP000319756"/>
    </source>
</evidence>
<accession>A0A514LL83</accession>
<dbReference type="InterPro" id="IPR025296">
    <property type="entry name" value="DUF4158"/>
</dbReference>
<keyword evidence="3" id="KW-1185">Reference proteome</keyword>
<name>A0A514LL83_9BACI</name>
<feature type="domain" description="DUF4158" evidence="1">
    <location>
        <begin position="12"/>
        <end position="131"/>
    </location>
</feature>
<dbReference type="KEGG" id="sale:EPH95_16330"/>
<dbReference type="AlphaFoldDB" id="A0A514LL83"/>
<evidence type="ECO:0000259" key="1">
    <source>
        <dbReference type="Pfam" id="PF13700"/>
    </source>
</evidence>
<sequence length="134" mass="15566">MFLHKDAIQMPSIQDTTYPRIKSTLTEKELDEIYTPQRKEIAWAESKSKGSLQQVALLVLMKSVQKLGIFKSVDEIPEVIVQHIAIKASLPVPEKENWSDYSHSRTAKRHVRFVRDYFQIRPFGQEGEKVMVDH</sequence>